<keyword evidence="2" id="KW-0539">Nucleus</keyword>
<reference evidence="4 5" key="1">
    <citation type="journal article" date="2011" name="Science">
        <title>The Selaginella genome identifies genetic changes associated with the evolution of vascular plants.</title>
        <authorList>
            <person name="Banks J.A."/>
            <person name="Nishiyama T."/>
            <person name="Hasebe M."/>
            <person name="Bowman J.L."/>
            <person name="Gribskov M."/>
            <person name="dePamphilis C."/>
            <person name="Albert V.A."/>
            <person name="Aono N."/>
            <person name="Aoyama T."/>
            <person name="Ambrose B.A."/>
            <person name="Ashton N.W."/>
            <person name="Axtell M.J."/>
            <person name="Barker E."/>
            <person name="Barker M.S."/>
            <person name="Bennetzen J.L."/>
            <person name="Bonawitz N.D."/>
            <person name="Chapple C."/>
            <person name="Cheng C."/>
            <person name="Correa L.G."/>
            <person name="Dacre M."/>
            <person name="DeBarry J."/>
            <person name="Dreyer I."/>
            <person name="Elias M."/>
            <person name="Engstrom E.M."/>
            <person name="Estelle M."/>
            <person name="Feng L."/>
            <person name="Finet C."/>
            <person name="Floyd S.K."/>
            <person name="Frommer W.B."/>
            <person name="Fujita T."/>
            <person name="Gramzow L."/>
            <person name="Gutensohn M."/>
            <person name="Harholt J."/>
            <person name="Hattori M."/>
            <person name="Heyl A."/>
            <person name="Hirai T."/>
            <person name="Hiwatashi Y."/>
            <person name="Ishikawa M."/>
            <person name="Iwata M."/>
            <person name="Karol K.G."/>
            <person name="Koehler B."/>
            <person name="Kolukisaoglu U."/>
            <person name="Kubo M."/>
            <person name="Kurata T."/>
            <person name="Lalonde S."/>
            <person name="Li K."/>
            <person name="Li Y."/>
            <person name="Litt A."/>
            <person name="Lyons E."/>
            <person name="Manning G."/>
            <person name="Maruyama T."/>
            <person name="Michael T.P."/>
            <person name="Mikami K."/>
            <person name="Miyazaki S."/>
            <person name="Morinaga S."/>
            <person name="Murata T."/>
            <person name="Mueller-Roeber B."/>
            <person name="Nelson D.R."/>
            <person name="Obara M."/>
            <person name="Oguri Y."/>
            <person name="Olmstead R.G."/>
            <person name="Onodera N."/>
            <person name="Petersen B.L."/>
            <person name="Pils B."/>
            <person name="Prigge M."/>
            <person name="Rensing S.A."/>
            <person name="Riano-Pachon D.M."/>
            <person name="Roberts A.W."/>
            <person name="Sato Y."/>
            <person name="Scheller H.V."/>
            <person name="Schulz B."/>
            <person name="Schulz C."/>
            <person name="Shakirov E.V."/>
            <person name="Shibagaki N."/>
            <person name="Shinohara N."/>
            <person name="Shippen D.E."/>
            <person name="Soerensen I."/>
            <person name="Sotooka R."/>
            <person name="Sugimoto N."/>
            <person name="Sugita M."/>
            <person name="Sumikawa N."/>
            <person name="Tanurdzic M."/>
            <person name="Theissen G."/>
            <person name="Ulvskov P."/>
            <person name="Wakazuki S."/>
            <person name="Weng J.K."/>
            <person name="Willats W.W."/>
            <person name="Wipf D."/>
            <person name="Wolf P.G."/>
            <person name="Yang L."/>
            <person name="Zimmer A.D."/>
            <person name="Zhu Q."/>
            <person name="Mitros T."/>
            <person name="Hellsten U."/>
            <person name="Loque D."/>
            <person name="Otillar R."/>
            <person name="Salamov A."/>
            <person name="Schmutz J."/>
            <person name="Shapiro H."/>
            <person name="Lindquist E."/>
            <person name="Lucas S."/>
            <person name="Rokhsar D."/>
            <person name="Grigoriev I.V."/>
        </authorList>
    </citation>
    <scope>NUCLEOTIDE SEQUENCE [LARGE SCALE GENOMIC DNA]</scope>
</reference>
<sequence length="1010" mass="112707">MPGNRERYFGVMRRDSSFFREVTEPAGRRLQRAARIAAGKRSGNRPLVLDINMAIEELHKFSPHEMKKILQDTHCLSFRVSSTTKGAIVSVDIEKLATFLPLHLLACVASSISQPRFRYLLRGVRLLHSLSNLAPRYPKLEQILLQEVKIREQIIDLVIFMLIVLADVEPDGRWGSFLAVLHSALVDIFMDAAFDAVRRDIGLLQGRFKALSAKLAKEKTPPLCGAEQVLQALSEPQAFRDRLLNHKELCKNGGILSLVLVVLQLQLPSHLQHIQALSASISRVKSKVLAMLLKFCETETVSFLDEVATDPKSMQLAKMVAAEIVLLVKNAFFETFTVQMVQEDIEKCPAGMLYLNAMRLADVLSDDSNFRNFFMDRIAPDLATILAMDPSEFCSKWCGGCSAQDMADCEIDATLVYDPFHGSGAAMLSFKPSPGTSEEGNSGCSLSIKPVEPTFYAQELSALLVKLFANLHCFNPEVCPADEKDRFLCLFMRCLSAGPLSPLSSSFFMTSDQTAVRVCENLHILVDHVASLPSDLANDEDVQLASVFAAELHEAFCLSPDVHADAPVVTYVRDAHEQRLGAIVARRVPSERWQRLQREMEQNIPECDPHILPAHEETTPLHVPEEASSAVDSKADVNVDVKLQEDEGPQSGVQSGVKVEEECVSARESDAKDLPVKTELDEVVMKTDTEVKEPDEVAPKVEEEPKEDIKTSVTNVPIIDPLPVIEPLPEPTVLVHPSGLQAATPVIERPPERLLPPRPPQVQVEPQQNHPAAVEERERISLIRKHEDEARADHHHMEQPRKRQRRIMSEQQIAVMEAALKEEPEMQRYAERVRHWSIILNKMGPEITTGQLKNWINNRKAKLAKLAKEGRLDPAVVNRPKPCYVSSSNFEEPPVIEEDLHHRTAYNNNVSHRPEPPVIEMEPSVTQIGQNVVLKDELGREIAYGITKAVTPGEEGAVAMCLVEIVDLKVDRGTKLPIGSDFMGTTFDEAEKKLGKLIVAWPSNNVRLRL</sequence>
<dbReference type="GO" id="GO:0005634">
    <property type="term" value="C:nucleus"/>
    <property type="evidence" value="ECO:0007669"/>
    <property type="project" value="UniProtKB-SubCell"/>
</dbReference>
<dbReference type="InterPro" id="IPR056560">
    <property type="entry name" value="HTH_NDX"/>
</dbReference>
<dbReference type="KEGG" id="smo:SELMODRAFT_446032"/>
<dbReference type="CDD" id="cd00086">
    <property type="entry name" value="homeodomain"/>
    <property type="match status" value="1"/>
</dbReference>
<evidence type="ECO:0000256" key="1">
    <source>
        <dbReference type="ARBA" id="ARBA00004123"/>
    </source>
</evidence>
<dbReference type="HOGENOM" id="CLU_010375_0_0_1"/>
<keyword evidence="5" id="KW-1185">Reference proteome</keyword>
<dbReference type="STRING" id="88036.D8SN55"/>
<feature type="DNA-binding region" description="Homeobox" evidence="2">
    <location>
        <begin position="801"/>
        <end position="867"/>
    </location>
</feature>
<feature type="domain" description="Homeobox" evidence="3">
    <location>
        <begin position="799"/>
        <end position="866"/>
    </location>
</feature>
<evidence type="ECO:0000256" key="2">
    <source>
        <dbReference type="PROSITE-ProRule" id="PRU00108"/>
    </source>
</evidence>
<comment type="subcellular location">
    <subcellularLocation>
        <location evidence="1 2">Nucleus</location>
    </subcellularLocation>
</comment>
<dbReference type="InterPro" id="IPR057287">
    <property type="entry name" value="Ndx_N"/>
</dbReference>
<gene>
    <name evidence="4" type="ORF">SELMODRAFT_446032</name>
</gene>
<dbReference type="InterPro" id="IPR001356">
    <property type="entry name" value="HD"/>
</dbReference>
<dbReference type="Pfam" id="PF25246">
    <property type="entry name" value="Nodulin_N"/>
    <property type="match status" value="1"/>
</dbReference>
<organism evidence="5">
    <name type="scientific">Selaginella moellendorffii</name>
    <name type="common">Spikemoss</name>
    <dbReference type="NCBI Taxonomy" id="88036"/>
    <lineage>
        <taxon>Eukaryota</taxon>
        <taxon>Viridiplantae</taxon>
        <taxon>Streptophyta</taxon>
        <taxon>Embryophyta</taxon>
        <taxon>Tracheophyta</taxon>
        <taxon>Lycopodiopsida</taxon>
        <taxon>Selaginellales</taxon>
        <taxon>Selaginellaceae</taxon>
        <taxon>Selaginella</taxon>
    </lineage>
</organism>
<dbReference type="Gramene" id="EFJ14116">
    <property type="protein sequence ID" value="EFJ14116"/>
    <property type="gene ID" value="SELMODRAFT_446032"/>
</dbReference>
<name>D8SN55_SELML</name>
<dbReference type="eggNOG" id="ENOG502QR3W">
    <property type="taxonomic scope" value="Eukaryota"/>
</dbReference>
<evidence type="ECO:0000313" key="5">
    <source>
        <dbReference type="Proteomes" id="UP000001514"/>
    </source>
</evidence>
<evidence type="ECO:0000313" key="4">
    <source>
        <dbReference type="EMBL" id="EFJ14116.1"/>
    </source>
</evidence>
<accession>D8SN55</accession>
<dbReference type="Proteomes" id="UP000001514">
    <property type="component" value="Unassembled WGS sequence"/>
</dbReference>
<protein>
    <recommendedName>
        <fullName evidence="3">Homeobox domain-containing protein</fullName>
    </recommendedName>
</protein>
<dbReference type="InterPro" id="IPR039325">
    <property type="entry name" value="NDX"/>
</dbReference>
<evidence type="ECO:0000259" key="3">
    <source>
        <dbReference type="PROSITE" id="PS50071"/>
    </source>
</evidence>
<dbReference type="OMA" id="HAMPLIP"/>
<dbReference type="FunCoup" id="D8SN55">
    <property type="interactions" value="1401"/>
</dbReference>
<dbReference type="Pfam" id="PF24426">
    <property type="entry name" value="HTH_NDX"/>
    <property type="match status" value="1"/>
</dbReference>
<dbReference type="PROSITE" id="PS50071">
    <property type="entry name" value="HOMEOBOX_2"/>
    <property type="match status" value="1"/>
</dbReference>
<proteinExistence type="predicted"/>
<dbReference type="PANTHER" id="PTHR35743:SF1">
    <property type="entry name" value="NODULIN HOMEOBOX"/>
    <property type="match status" value="1"/>
</dbReference>
<dbReference type="PANTHER" id="PTHR35743">
    <property type="entry name" value="NODULIN HOMEOBOX"/>
    <property type="match status" value="1"/>
</dbReference>
<dbReference type="InParanoid" id="D8SN55"/>
<dbReference type="AlphaFoldDB" id="D8SN55"/>
<keyword evidence="2" id="KW-0371">Homeobox</keyword>
<dbReference type="EMBL" id="GL377629">
    <property type="protein sequence ID" value="EFJ14116.1"/>
    <property type="molecule type" value="Genomic_DNA"/>
</dbReference>
<dbReference type="Pfam" id="PF24679">
    <property type="entry name" value="Nodulin_C"/>
    <property type="match status" value="1"/>
</dbReference>
<dbReference type="InterPro" id="IPR056559">
    <property type="entry name" value="NDX_C"/>
</dbReference>
<dbReference type="GO" id="GO:0003697">
    <property type="term" value="F:single-stranded DNA binding"/>
    <property type="evidence" value="ECO:0007669"/>
    <property type="project" value="InterPro"/>
</dbReference>
<keyword evidence="2" id="KW-0238">DNA-binding</keyword>